<dbReference type="Gene3D" id="3.10.450.50">
    <property type="match status" value="1"/>
</dbReference>
<dbReference type="AlphaFoldDB" id="A0ABD5Z5A0"/>
<dbReference type="Pfam" id="PF12680">
    <property type="entry name" value="SnoaL_2"/>
    <property type="match status" value="1"/>
</dbReference>
<dbReference type="EMBL" id="JBHTAR010000011">
    <property type="protein sequence ID" value="MFC7200329.1"/>
    <property type="molecule type" value="Genomic_DNA"/>
</dbReference>
<organism evidence="2 3">
    <name type="scientific">Halospeciosus flavus</name>
    <dbReference type="NCBI Taxonomy" id="3032283"/>
    <lineage>
        <taxon>Archaea</taxon>
        <taxon>Methanobacteriati</taxon>
        <taxon>Methanobacteriota</taxon>
        <taxon>Stenosarchaea group</taxon>
        <taxon>Halobacteria</taxon>
        <taxon>Halobacteriales</taxon>
        <taxon>Halobacteriaceae</taxon>
        <taxon>Halospeciosus</taxon>
    </lineage>
</organism>
<evidence type="ECO:0000259" key="1">
    <source>
        <dbReference type="Pfam" id="PF12680"/>
    </source>
</evidence>
<evidence type="ECO:0000313" key="2">
    <source>
        <dbReference type="EMBL" id="MFC7200329.1"/>
    </source>
</evidence>
<dbReference type="RefSeq" id="WP_279527114.1">
    <property type="nucleotide sequence ID" value="NZ_CP122312.1"/>
</dbReference>
<reference evidence="2 3" key="1">
    <citation type="journal article" date="2019" name="Int. J. Syst. Evol. Microbiol.">
        <title>The Global Catalogue of Microorganisms (GCM) 10K type strain sequencing project: providing services to taxonomists for standard genome sequencing and annotation.</title>
        <authorList>
            <consortium name="The Broad Institute Genomics Platform"/>
            <consortium name="The Broad Institute Genome Sequencing Center for Infectious Disease"/>
            <person name="Wu L."/>
            <person name="Ma J."/>
        </authorList>
    </citation>
    <scope>NUCLEOTIDE SEQUENCE [LARGE SCALE GENOMIC DNA]</scope>
    <source>
        <strain evidence="2 3">XZGYJ-43</strain>
    </source>
</reference>
<protein>
    <submittedName>
        <fullName evidence="2">Nuclear transport factor 2 family protein</fullName>
    </submittedName>
</protein>
<dbReference type="SUPFAM" id="SSF54427">
    <property type="entry name" value="NTF2-like"/>
    <property type="match status" value="1"/>
</dbReference>
<name>A0ABD5Z5A0_9EURY</name>
<sequence>MSDGNADPNAVRDYYDYVDDEAYEDLYALFSEDVVYERPGQEAIEGKAEFREFYEAGRPLEDGEHEVVSVVAEGDTVAVRGRFSGVQGGETVSFGFADFHEFDDEGRIARRYTYTDRDTV</sequence>
<dbReference type="InterPro" id="IPR037401">
    <property type="entry name" value="SnoaL-like"/>
</dbReference>
<keyword evidence="3" id="KW-1185">Reference proteome</keyword>
<feature type="domain" description="SnoaL-like" evidence="1">
    <location>
        <begin position="11"/>
        <end position="110"/>
    </location>
</feature>
<accession>A0ABD5Z5A0</accession>
<comment type="caution">
    <text evidence="2">The sequence shown here is derived from an EMBL/GenBank/DDBJ whole genome shotgun (WGS) entry which is preliminary data.</text>
</comment>
<proteinExistence type="predicted"/>
<gene>
    <name evidence="2" type="ORF">ACFQJ9_13055</name>
</gene>
<dbReference type="InterPro" id="IPR032710">
    <property type="entry name" value="NTF2-like_dom_sf"/>
</dbReference>
<dbReference type="Proteomes" id="UP001596447">
    <property type="component" value="Unassembled WGS sequence"/>
</dbReference>
<evidence type="ECO:0000313" key="3">
    <source>
        <dbReference type="Proteomes" id="UP001596447"/>
    </source>
</evidence>